<reference evidence="3 4" key="1">
    <citation type="submission" date="2019-01" db="EMBL/GenBank/DDBJ databases">
        <title>Draft Genome and Complete Hox-Cluster Characterization of the Sterlet Sturgeon (Acipenser ruthenus).</title>
        <authorList>
            <person name="Wei Q."/>
        </authorList>
    </citation>
    <scope>NUCLEOTIDE SEQUENCE [LARGE SCALE GENOMIC DNA]</scope>
    <source>
        <strain evidence="3">WHYD16114868_AA</strain>
        <tissue evidence="3">Blood</tissue>
    </source>
</reference>
<comment type="caution">
    <text evidence="3">The sequence shown here is derived from an EMBL/GenBank/DDBJ whole genome shotgun (WGS) entry which is preliminary data.</text>
</comment>
<gene>
    <name evidence="3" type="ORF">EOD39_0918</name>
</gene>
<feature type="coiled-coil region" evidence="1">
    <location>
        <begin position="17"/>
        <end position="51"/>
    </location>
</feature>
<protein>
    <submittedName>
        <fullName evidence="3">Echinoderm microtubule-associated protein-like 1</fullName>
    </submittedName>
</protein>
<evidence type="ECO:0000313" key="4">
    <source>
        <dbReference type="Proteomes" id="UP000289886"/>
    </source>
</evidence>
<dbReference type="Gene3D" id="2.130.10.10">
    <property type="entry name" value="YVTN repeat-like/Quinoprotein amine dehydrogenase"/>
    <property type="match status" value="1"/>
</dbReference>
<sequence length="183" mass="20636">SDDNLSASSSMEVDDRLSYLEQRVQLQEDEIQLLKAALADVLRRLSSYEEQSQGFGKRGGPTKVRQILQALPSKPFCNGYLPQKRMGGYPSSPSSPKKEMVLSGKSKTKEPVFSADDGYVKMFLRGRPITMHLPDGLKGSYSLETKAQLPEQKLKLQWVYPFHRNSTANRKAPPVKCFDLRKL</sequence>
<dbReference type="InterPro" id="IPR015943">
    <property type="entry name" value="WD40/YVTN_repeat-like_dom_sf"/>
</dbReference>
<evidence type="ECO:0000256" key="1">
    <source>
        <dbReference type="SAM" id="Coils"/>
    </source>
</evidence>
<dbReference type="AlphaFoldDB" id="A0A444UJB8"/>
<evidence type="ECO:0000313" key="3">
    <source>
        <dbReference type="EMBL" id="RXM35287.1"/>
    </source>
</evidence>
<organism evidence="3 4">
    <name type="scientific">Acipenser ruthenus</name>
    <name type="common">Sterlet sturgeon</name>
    <dbReference type="NCBI Taxonomy" id="7906"/>
    <lineage>
        <taxon>Eukaryota</taxon>
        <taxon>Metazoa</taxon>
        <taxon>Chordata</taxon>
        <taxon>Craniata</taxon>
        <taxon>Vertebrata</taxon>
        <taxon>Euteleostomi</taxon>
        <taxon>Actinopterygii</taxon>
        <taxon>Chondrostei</taxon>
        <taxon>Acipenseriformes</taxon>
        <taxon>Acipenseridae</taxon>
        <taxon>Acipenser</taxon>
    </lineage>
</organism>
<proteinExistence type="predicted"/>
<feature type="non-terminal residue" evidence="3">
    <location>
        <position position="1"/>
    </location>
</feature>
<keyword evidence="1" id="KW-0175">Coiled coil</keyword>
<dbReference type="EMBL" id="SCEB01214448">
    <property type="protein sequence ID" value="RXM35287.1"/>
    <property type="molecule type" value="Genomic_DNA"/>
</dbReference>
<dbReference type="Proteomes" id="UP000289886">
    <property type="component" value="Unassembled WGS sequence"/>
</dbReference>
<evidence type="ECO:0000256" key="2">
    <source>
        <dbReference type="SAM" id="MobiDB-lite"/>
    </source>
</evidence>
<feature type="region of interest" description="Disordered" evidence="2">
    <location>
        <begin position="82"/>
        <end position="107"/>
    </location>
</feature>
<keyword evidence="4" id="KW-1185">Reference proteome</keyword>
<name>A0A444UJB8_ACIRT</name>
<accession>A0A444UJB8</accession>